<dbReference type="PROSITE" id="PS00630">
    <property type="entry name" value="IMP_2"/>
    <property type="match status" value="1"/>
</dbReference>
<keyword evidence="6 9" id="KW-0378">Hydrolase</keyword>
<evidence type="ECO:0000256" key="4">
    <source>
        <dbReference type="ARBA" id="ARBA00009759"/>
    </source>
</evidence>
<feature type="binding site" evidence="8">
    <location>
        <position position="90"/>
    </location>
    <ligand>
        <name>Mg(2+)</name>
        <dbReference type="ChEBI" id="CHEBI:18420"/>
        <label>2</label>
    </ligand>
</feature>
<comment type="cofactor">
    <cofactor evidence="2 8 9">
        <name>Mg(2+)</name>
        <dbReference type="ChEBI" id="CHEBI:18420"/>
    </cofactor>
</comment>
<dbReference type="InterPro" id="IPR000760">
    <property type="entry name" value="Inositol_monophosphatase-like"/>
</dbReference>
<comment type="catalytic activity">
    <reaction evidence="1 9">
        <text>a myo-inositol phosphate + H2O = myo-inositol + phosphate</text>
        <dbReference type="Rhea" id="RHEA:24056"/>
        <dbReference type="ChEBI" id="CHEBI:15377"/>
        <dbReference type="ChEBI" id="CHEBI:17268"/>
        <dbReference type="ChEBI" id="CHEBI:43474"/>
        <dbReference type="ChEBI" id="CHEBI:84139"/>
        <dbReference type="EC" id="3.1.3.25"/>
    </reaction>
</comment>
<dbReference type="PRINTS" id="PR00378">
    <property type="entry name" value="LIIMPHPHTASE"/>
</dbReference>
<dbReference type="FunFam" id="3.30.540.10:FF:000004">
    <property type="entry name" value="Inositol-1-monophosphatase"/>
    <property type="match status" value="1"/>
</dbReference>
<dbReference type="GO" id="GO:0046872">
    <property type="term" value="F:metal ion binding"/>
    <property type="evidence" value="ECO:0007669"/>
    <property type="project" value="UniProtKB-KW"/>
</dbReference>
<dbReference type="PANTHER" id="PTHR20854">
    <property type="entry name" value="INOSITOL MONOPHOSPHATASE"/>
    <property type="match status" value="1"/>
</dbReference>
<evidence type="ECO:0000313" key="11">
    <source>
        <dbReference type="Proteomes" id="UP000001307"/>
    </source>
</evidence>
<dbReference type="InterPro" id="IPR033942">
    <property type="entry name" value="IMPase"/>
</dbReference>
<comment type="pathway">
    <text evidence="3 9">Polyol metabolism; myo-inositol biosynthesis; myo-inositol from D-glucose 6-phosphate: step 2/2.</text>
</comment>
<dbReference type="GO" id="GO:0006021">
    <property type="term" value="P:inositol biosynthetic process"/>
    <property type="evidence" value="ECO:0007669"/>
    <property type="project" value="UniProtKB-UniPathway"/>
</dbReference>
<dbReference type="GO" id="GO:0008934">
    <property type="term" value="F:inositol monophosphate 1-phosphatase activity"/>
    <property type="evidence" value="ECO:0007669"/>
    <property type="project" value="InterPro"/>
</dbReference>
<dbReference type="PANTHER" id="PTHR20854:SF4">
    <property type="entry name" value="INOSITOL-1-MONOPHOSPHATASE-RELATED"/>
    <property type="match status" value="1"/>
</dbReference>
<sequence length="281" mass="30639">MSSELDLKEILDFAIECAKTVGPIIKDGYYRKKDISEKLGPADLVTKYDKEVELKIVEMINEKYPSHEIIGEESASENIVLSKKPTWVIDPIDGTTNFISQFPYCATLIGYMVDRVPVVGVAFNPILDELFAARKGNGATKNGEKITVNDTKEISKSLIITEFGSSRDDKILDIVLENMKSTILTPSRGIRALGACGPNVCCVASGQADLLYETGMHIWDICAVSIILEEAGGVVMNADGSTPLNYLNRKYIASCTPELAKEVASKLKPIDVPADGIESQD</sequence>
<dbReference type="PRINTS" id="PR00377">
    <property type="entry name" value="IMPHPHTASES"/>
</dbReference>
<feature type="binding site" evidence="8">
    <location>
        <position position="220"/>
    </location>
    <ligand>
        <name>Mg(2+)</name>
        <dbReference type="ChEBI" id="CHEBI:18420"/>
        <label>2</label>
    </ligand>
</feature>
<dbReference type="UniPathway" id="UPA00823">
    <property type="reaction ID" value="UER00788"/>
</dbReference>
<feature type="binding site" evidence="8">
    <location>
        <position position="93"/>
    </location>
    <ligand>
        <name>Mg(2+)</name>
        <dbReference type="ChEBI" id="CHEBI:18420"/>
        <label>2</label>
    </ligand>
</feature>
<dbReference type="OrthoDB" id="10254945at2759"/>
<evidence type="ECO:0000256" key="1">
    <source>
        <dbReference type="ARBA" id="ARBA00001033"/>
    </source>
</evidence>
<dbReference type="PROSITE" id="PS00629">
    <property type="entry name" value="IMP_1"/>
    <property type="match status" value="1"/>
</dbReference>
<organism evidence="10">
    <name type="scientific">Oikopleura dioica</name>
    <name type="common">Tunicate</name>
    <dbReference type="NCBI Taxonomy" id="34765"/>
    <lineage>
        <taxon>Eukaryota</taxon>
        <taxon>Metazoa</taxon>
        <taxon>Chordata</taxon>
        <taxon>Tunicata</taxon>
        <taxon>Appendicularia</taxon>
        <taxon>Copelata</taxon>
        <taxon>Oikopleuridae</taxon>
        <taxon>Oikopleura</taxon>
    </lineage>
</organism>
<dbReference type="SUPFAM" id="SSF56655">
    <property type="entry name" value="Carbohydrate phosphatase"/>
    <property type="match status" value="1"/>
</dbReference>
<dbReference type="InParanoid" id="E4Y242"/>
<dbReference type="EC" id="3.1.3.25" evidence="9"/>
<dbReference type="GO" id="GO:0007165">
    <property type="term" value="P:signal transduction"/>
    <property type="evidence" value="ECO:0007669"/>
    <property type="project" value="TreeGrafter"/>
</dbReference>
<evidence type="ECO:0000256" key="5">
    <source>
        <dbReference type="ARBA" id="ARBA00022723"/>
    </source>
</evidence>
<dbReference type="Gene3D" id="3.30.540.10">
    <property type="entry name" value="Fructose-1,6-Bisphosphatase, subunit A, domain 1"/>
    <property type="match status" value="1"/>
</dbReference>
<name>E4Y242_OIKDI</name>
<keyword evidence="5 8" id="KW-0479">Metal-binding</keyword>
<dbReference type="FunFam" id="3.40.190.80:FF:000002">
    <property type="entry name" value="Inositol-1-monophosphatase"/>
    <property type="match status" value="1"/>
</dbReference>
<dbReference type="InterPro" id="IPR020583">
    <property type="entry name" value="Inositol_monoP_metal-BS"/>
</dbReference>
<reference evidence="10" key="1">
    <citation type="journal article" date="2010" name="Science">
        <title>Plasticity of animal genome architecture unmasked by rapid evolution of a pelagic tunicate.</title>
        <authorList>
            <person name="Denoeud F."/>
            <person name="Henriet S."/>
            <person name="Mungpakdee S."/>
            <person name="Aury J.M."/>
            <person name="Da Silva C."/>
            <person name="Brinkmann H."/>
            <person name="Mikhaleva J."/>
            <person name="Olsen L.C."/>
            <person name="Jubin C."/>
            <person name="Canestro C."/>
            <person name="Bouquet J.M."/>
            <person name="Danks G."/>
            <person name="Poulain J."/>
            <person name="Campsteijn C."/>
            <person name="Adamski M."/>
            <person name="Cross I."/>
            <person name="Yadetie F."/>
            <person name="Muffato M."/>
            <person name="Louis A."/>
            <person name="Butcher S."/>
            <person name="Tsagkogeorga G."/>
            <person name="Konrad A."/>
            <person name="Singh S."/>
            <person name="Jensen M.F."/>
            <person name="Cong E.H."/>
            <person name="Eikeseth-Otteraa H."/>
            <person name="Noel B."/>
            <person name="Anthouard V."/>
            <person name="Porcel B.M."/>
            <person name="Kachouri-Lafond R."/>
            <person name="Nishino A."/>
            <person name="Ugolini M."/>
            <person name="Chourrout P."/>
            <person name="Nishida H."/>
            <person name="Aasland R."/>
            <person name="Huzurbazar S."/>
            <person name="Westhof E."/>
            <person name="Delsuc F."/>
            <person name="Lehrach H."/>
            <person name="Reinhardt R."/>
            <person name="Weissenbach J."/>
            <person name="Roy S.W."/>
            <person name="Artiguenave F."/>
            <person name="Postlethwait J.H."/>
            <person name="Manak J.R."/>
            <person name="Thompson E.M."/>
            <person name="Jaillon O."/>
            <person name="Du Pasquier L."/>
            <person name="Boudinot P."/>
            <person name="Liberles D.A."/>
            <person name="Volff J.N."/>
            <person name="Philippe H."/>
            <person name="Lenhard B."/>
            <person name="Roest Crollius H."/>
            <person name="Wincker P."/>
            <person name="Chourrout D."/>
        </authorList>
    </citation>
    <scope>NUCLEOTIDE SEQUENCE [LARGE SCALE GENOMIC DNA]</scope>
</reference>
<evidence type="ECO:0000256" key="8">
    <source>
        <dbReference type="PIRSR" id="PIRSR600760-2"/>
    </source>
</evidence>
<feature type="binding site" evidence="8">
    <location>
        <position position="92"/>
    </location>
    <ligand>
        <name>Mg(2+)</name>
        <dbReference type="ChEBI" id="CHEBI:18420"/>
        <label>1</label>
        <note>catalytic</note>
    </ligand>
</feature>
<dbReference type="FunCoup" id="E4Y242">
    <property type="interactions" value="159"/>
</dbReference>
<proteinExistence type="inferred from homology"/>
<feature type="binding site" evidence="8">
    <location>
        <position position="72"/>
    </location>
    <ligand>
        <name>Mg(2+)</name>
        <dbReference type="ChEBI" id="CHEBI:18420"/>
        <label>1</label>
        <note>catalytic</note>
    </ligand>
</feature>
<comment type="similarity">
    <text evidence="4 9">Belongs to the inositol monophosphatase superfamily.</text>
</comment>
<keyword evidence="11" id="KW-1185">Reference proteome</keyword>
<dbReference type="Pfam" id="PF00459">
    <property type="entry name" value="Inositol_P"/>
    <property type="match status" value="1"/>
</dbReference>
<gene>
    <name evidence="10" type="ORF">GSOID_T00016228001</name>
</gene>
<evidence type="ECO:0000256" key="6">
    <source>
        <dbReference type="ARBA" id="ARBA00022801"/>
    </source>
</evidence>
<evidence type="ECO:0000256" key="9">
    <source>
        <dbReference type="RuleBase" id="RU364068"/>
    </source>
</evidence>
<dbReference type="Proteomes" id="UP000001307">
    <property type="component" value="Unassembled WGS sequence"/>
</dbReference>
<dbReference type="EMBL" id="FN653754">
    <property type="protein sequence ID" value="CBY15936.1"/>
    <property type="molecule type" value="Genomic_DNA"/>
</dbReference>
<dbReference type="InterPro" id="IPR020552">
    <property type="entry name" value="Inositol_monoPase_Li-sen"/>
</dbReference>
<evidence type="ECO:0000256" key="7">
    <source>
        <dbReference type="ARBA" id="ARBA00022842"/>
    </source>
</evidence>
<accession>E4Y242</accession>
<dbReference type="InterPro" id="IPR020550">
    <property type="entry name" value="Inositol_monophosphatase_CS"/>
</dbReference>
<protein>
    <recommendedName>
        <fullName evidence="9">Inositol-1-monophosphatase</fullName>
        <ecNumber evidence="9">3.1.3.25</ecNumber>
    </recommendedName>
</protein>
<dbReference type="GO" id="GO:0046854">
    <property type="term" value="P:phosphatidylinositol phosphate biosynthetic process"/>
    <property type="evidence" value="ECO:0007669"/>
    <property type="project" value="InterPro"/>
</dbReference>
<dbReference type="CDD" id="cd01639">
    <property type="entry name" value="IMPase"/>
    <property type="match status" value="1"/>
</dbReference>
<dbReference type="Gene3D" id="3.40.190.80">
    <property type="match status" value="1"/>
</dbReference>
<evidence type="ECO:0000256" key="2">
    <source>
        <dbReference type="ARBA" id="ARBA00001946"/>
    </source>
</evidence>
<dbReference type="AlphaFoldDB" id="E4Y242"/>
<evidence type="ECO:0000256" key="3">
    <source>
        <dbReference type="ARBA" id="ARBA00005152"/>
    </source>
</evidence>
<keyword evidence="7 8" id="KW-0460">Magnesium</keyword>
<evidence type="ECO:0000313" key="10">
    <source>
        <dbReference type="EMBL" id="CBY15936.1"/>
    </source>
</evidence>